<dbReference type="InterPro" id="IPR002477">
    <property type="entry name" value="Peptidoglycan-bd-like"/>
</dbReference>
<dbReference type="Pfam" id="PF01471">
    <property type="entry name" value="PG_binding_1"/>
    <property type="match status" value="2"/>
</dbReference>
<dbReference type="Proteomes" id="UP000762253">
    <property type="component" value="Unassembled WGS sequence"/>
</dbReference>
<dbReference type="Gene3D" id="1.10.101.10">
    <property type="entry name" value="PGBD-like superfamily/PGBD"/>
    <property type="match status" value="2"/>
</dbReference>
<protein>
    <recommendedName>
        <fullName evidence="1">Peptidoglycan binding-like domain-containing protein</fullName>
    </recommendedName>
</protein>
<dbReference type="PANTHER" id="PTHR41533:SF1">
    <property type="entry name" value="L,D-TRANSPEPTIDASE YCBB-RELATED"/>
    <property type="match status" value="1"/>
</dbReference>
<dbReference type="PANTHER" id="PTHR41533">
    <property type="entry name" value="L,D-TRANSPEPTIDASE HI_1667-RELATED"/>
    <property type="match status" value="1"/>
</dbReference>
<feature type="domain" description="Peptidoglycan binding-like" evidence="1">
    <location>
        <begin position="13"/>
        <end position="69"/>
    </location>
</feature>
<proteinExistence type="predicted"/>
<reference evidence="2 3" key="1">
    <citation type="submission" date="2018-06" db="EMBL/GenBank/DDBJ databases">
        <title>Comparative genomics of Brasilonema spp. strains.</title>
        <authorList>
            <person name="Alvarenga D.O."/>
            <person name="Fiore M.F."/>
            <person name="Varani A.M."/>
        </authorList>
    </citation>
    <scope>NUCLEOTIDE SEQUENCE [LARGE SCALE GENOMIC DNA]</scope>
    <source>
        <strain evidence="2 3">UFV-OR1</strain>
    </source>
</reference>
<name>A0ABX1MHJ4_9CYAN</name>
<gene>
    <name evidence="2" type="ORF">DP115_22375</name>
</gene>
<dbReference type="RefSeq" id="WP_169266922.1">
    <property type="nucleotide sequence ID" value="NZ_QMEC01000099.1"/>
</dbReference>
<dbReference type="InterPro" id="IPR036365">
    <property type="entry name" value="PGBD-like_sf"/>
</dbReference>
<comment type="caution">
    <text evidence="2">The sequence shown here is derived from an EMBL/GenBank/DDBJ whole genome shotgun (WGS) entry which is preliminary data.</text>
</comment>
<feature type="domain" description="Peptidoglycan binding-like" evidence="1">
    <location>
        <begin position="86"/>
        <end position="148"/>
    </location>
</feature>
<keyword evidence="3" id="KW-1185">Reference proteome</keyword>
<dbReference type="EMBL" id="QMEC01000099">
    <property type="protein sequence ID" value="NMF65352.1"/>
    <property type="molecule type" value="Genomic_DNA"/>
</dbReference>
<evidence type="ECO:0000259" key="1">
    <source>
        <dbReference type="Pfam" id="PF01471"/>
    </source>
</evidence>
<dbReference type="InterPro" id="IPR052905">
    <property type="entry name" value="LD-transpeptidase_YkuD-like"/>
</dbReference>
<evidence type="ECO:0000313" key="3">
    <source>
        <dbReference type="Proteomes" id="UP000762253"/>
    </source>
</evidence>
<organism evidence="2 3">
    <name type="scientific">Brasilonema octagenarum UFV-OR1</name>
    <dbReference type="NCBI Taxonomy" id="417115"/>
    <lineage>
        <taxon>Bacteria</taxon>
        <taxon>Bacillati</taxon>
        <taxon>Cyanobacteriota</taxon>
        <taxon>Cyanophyceae</taxon>
        <taxon>Nostocales</taxon>
        <taxon>Scytonemataceae</taxon>
        <taxon>Brasilonema</taxon>
        <taxon>Octagenarum group</taxon>
    </lineage>
</organism>
<dbReference type="InterPro" id="IPR036366">
    <property type="entry name" value="PGBDSf"/>
</dbReference>
<accession>A0ABX1MHJ4</accession>
<sequence>MPTTFAVLKEGSTGANVSELQKNLTTLKYYTGGIDGNFGSKTKDAVIKFQQSNAVKVDGIVGYETQAAILREVWISKQPTLKEGSQGQEVKNLQELLNGTGELPKGQFGTIKVDGVFGPNTKAAVIKFQKSTDIAADGVVGLKTWKQLSFRKSYNMSPEQIVLNGIFNLA</sequence>
<evidence type="ECO:0000313" key="2">
    <source>
        <dbReference type="EMBL" id="NMF65352.1"/>
    </source>
</evidence>
<dbReference type="SUPFAM" id="SSF47090">
    <property type="entry name" value="PGBD-like"/>
    <property type="match status" value="2"/>
</dbReference>